<name>A0A6A3JGW5_9STRA</name>
<evidence type="ECO:0000313" key="4">
    <source>
        <dbReference type="Proteomes" id="UP000434957"/>
    </source>
</evidence>
<dbReference type="AlphaFoldDB" id="A0A6A3JGW5"/>
<evidence type="ECO:0000313" key="2">
    <source>
        <dbReference type="EMBL" id="KAE8994376.1"/>
    </source>
</evidence>
<protein>
    <submittedName>
        <fullName evidence="2">Uncharacterized protein</fullName>
    </submittedName>
</protein>
<sequence length="65" mass="6915">MVAQSSGTSSQTWSTLPLDGGVKPTRVALPLSGTVTVELDEYWPSRGENQLAEPVRASTRSVAKL</sequence>
<organism evidence="2 5">
    <name type="scientific">Phytophthora rubi</name>
    <dbReference type="NCBI Taxonomy" id="129364"/>
    <lineage>
        <taxon>Eukaryota</taxon>
        <taxon>Sar</taxon>
        <taxon>Stramenopiles</taxon>
        <taxon>Oomycota</taxon>
        <taxon>Peronosporomycetes</taxon>
        <taxon>Peronosporales</taxon>
        <taxon>Peronosporaceae</taxon>
        <taxon>Phytophthora</taxon>
    </lineage>
</organism>
<dbReference type="EMBL" id="QXFT01001042">
    <property type="protein sequence ID" value="KAE9330885.1"/>
    <property type="molecule type" value="Genomic_DNA"/>
</dbReference>
<evidence type="ECO:0000256" key="1">
    <source>
        <dbReference type="SAM" id="MobiDB-lite"/>
    </source>
</evidence>
<proteinExistence type="predicted"/>
<dbReference type="Proteomes" id="UP000435112">
    <property type="component" value="Unassembled WGS sequence"/>
</dbReference>
<accession>A0A6A3JGW5</accession>
<dbReference type="EMBL" id="QXFU01001854">
    <property type="protein sequence ID" value="KAE8994376.1"/>
    <property type="molecule type" value="Genomic_DNA"/>
</dbReference>
<reference evidence="2 5" key="1">
    <citation type="submission" date="2018-09" db="EMBL/GenBank/DDBJ databases">
        <title>Genomic investigation of the strawberry pathogen Phytophthora fragariae indicates pathogenicity is determined by transcriptional variation in three key races.</title>
        <authorList>
            <person name="Adams T.M."/>
            <person name="Armitage A.D."/>
            <person name="Sobczyk M.K."/>
            <person name="Bates H.J."/>
            <person name="Dunwell J.M."/>
            <person name="Nellist C.F."/>
            <person name="Harrison R.J."/>
        </authorList>
    </citation>
    <scope>NUCLEOTIDE SEQUENCE [LARGE SCALE GENOMIC DNA]</scope>
    <source>
        <strain evidence="2 5">SCRP324</strain>
        <strain evidence="3 4">SCRP333</strain>
    </source>
</reference>
<keyword evidence="4" id="KW-1185">Reference proteome</keyword>
<comment type="caution">
    <text evidence="2">The sequence shown here is derived from an EMBL/GenBank/DDBJ whole genome shotgun (WGS) entry which is preliminary data.</text>
</comment>
<feature type="region of interest" description="Disordered" evidence="1">
    <location>
        <begin position="45"/>
        <end position="65"/>
    </location>
</feature>
<evidence type="ECO:0000313" key="3">
    <source>
        <dbReference type="EMBL" id="KAE9330885.1"/>
    </source>
</evidence>
<dbReference type="Proteomes" id="UP000434957">
    <property type="component" value="Unassembled WGS sequence"/>
</dbReference>
<gene>
    <name evidence="2" type="ORF">PR002_g19954</name>
    <name evidence="3" type="ORF">PR003_g15211</name>
</gene>
<evidence type="ECO:0000313" key="5">
    <source>
        <dbReference type="Proteomes" id="UP000435112"/>
    </source>
</evidence>